<evidence type="ECO:0000256" key="6">
    <source>
        <dbReference type="ARBA" id="ARBA00023014"/>
    </source>
</evidence>
<comment type="cofactor">
    <cofactor evidence="1">
        <name>[3Fe-4S] cluster</name>
        <dbReference type="ChEBI" id="CHEBI:21137"/>
    </cofactor>
</comment>
<evidence type="ECO:0000256" key="1">
    <source>
        <dbReference type="ARBA" id="ARBA00001927"/>
    </source>
</evidence>
<keyword evidence="7" id="KW-0003">3Fe-4S</keyword>
<evidence type="ECO:0000313" key="11">
    <source>
        <dbReference type="Proteomes" id="UP000019150"/>
    </source>
</evidence>
<evidence type="ECO:0000256" key="2">
    <source>
        <dbReference type="ARBA" id="ARBA00022448"/>
    </source>
</evidence>
<dbReference type="GO" id="GO:0005506">
    <property type="term" value="F:iron ion binding"/>
    <property type="evidence" value="ECO:0007669"/>
    <property type="project" value="UniProtKB-UniRule"/>
</dbReference>
<reference evidence="10 11" key="1">
    <citation type="journal article" date="2014" name="Appl. Environ. Microbiol.">
        <title>Insights into the Microbial Degradation of Rubber and Gutta-Percha by Analysis of the Complete Genome of Nocardia nova SH22a.</title>
        <authorList>
            <person name="Luo Q."/>
            <person name="Hiessl S."/>
            <person name="Poehlein A."/>
            <person name="Daniel R."/>
            <person name="Steinbuchel A."/>
        </authorList>
    </citation>
    <scope>NUCLEOTIDE SEQUENCE [LARGE SCALE GENOMIC DNA]</scope>
    <source>
        <strain evidence="10">SH22a</strain>
    </source>
</reference>
<dbReference type="PANTHER" id="PTHR36923:SF3">
    <property type="entry name" value="FERREDOXIN"/>
    <property type="match status" value="1"/>
</dbReference>
<dbReference type="Pfam" id="PF13370">
    <property type="entry name" value="Fer4_13"/>
    <property type="match status" value="1"/>
</dbReference>
<dbReference type="GO" id="GO:0051538">
    <property type="term" value="F:3 iron, 4 sulfur cluster binding"/>
    <property type="evidence" value="ECO:0007669"/>
    <property type="project" value="UniProtKB-KW"/>
</dbReference>
<dbReference type="STRING" id="1415166.NONO_c07670"/>
<comment type="function">
    <text evidence="8">Ferredoxins are iron-sulfur proteins that transfer electrons in a wide variety of metabolic reactions.</text>
</comment>
<keyword evidence="11" id="KW-1185">Reference proteome</keyword>
<evidence type="ECO:0000256" key="8">
    <source>
        <dbReference type="RuleBase" id="RU368020"/>
    </source>
</evidence>
<keyword evidence="6 8" id="KW-0411">Iron-sulfur</keyword>
<accession>W5T8B3</accession>
<dbReference type="KEGG" id="nno:NONO_c07670"/>
<keyword evidence="5 8" id="KW-0408">Iron</keyword>
<dbReference type="GO" id="GO:0009055">
    <property type="term" value="F:electron transfer activity"/>
    <property type="evidence" value="ECO:0007669"/>
    <property type="project" value="UniProtKB-UniRule"/>
</dbReference>
<gene>
    <name evidence="10" type="ORF">NONO_c07670</name>
</gene>
<evidence type="ECO:0000256" key="5">
    <source>
        <dbReference type="ARBA" id="ARBA00023004"/>
    </source>
</evidence>
<keyword evidence="2 8" id="KW-0813">Transport</keyword>
<organism evidence="10 11">
    <name type="scientific">Nocardia nova SH22a</name>
    <dbReference type="NCBI Taxonomy" id="1415166"/>
    <lineage>
        <taxon>Bacteria</taxon>
        <taxon>Bacillati</taxon>
        <taxon>Actinomycetota</taxon>
        <taxon>Actinomycetes</taxon>
        <taxon>Mycobacteriales</taxon>
        <taxon>Nocardiaceae</taxon>
        <taxon>Nocardia</taxon>
    </lineage>
</organism>
<evidence type="ECO:0000256" key="3">
    <source>
        <dbReference type="ARBA" id="ARBA00022723"/>
    </source>
</evidence>
<dbReference type="InterPro" id="IPR001080">
    <property type="entry name" value="3Fe4S_ferredoxin"/>
</dbReference>
<evidence type="ECO:0000259" key="9">
    <source>
        <dbReference type="PROSITE" id="PS51379"/>
    </source>
</evidence>
<feature type="domain" description="4Fe-4S ferredoxin-type" evidence="9">
    <location>
        <begin position="1"/>
        <end position="29"/>
    </location>
</feature>
<dbReference type="PROSITE" id="PS51379">
    <property type="entry name" value="4FE4S_FER_2"/>
    <property type="match status" value="1"/>
</dbReference>
<dbReference type="eggNOG" id="COG1141">
    <property type="taxonomic scope" value="Bacteria"/>
</dbReference>
<dbReference type="EMBL" id="CP006850">
    <property type="protein sequence ID" value="AHH15575.1"/>
    <property type="molecule type" value="Genomic_DNA"/>
</dbReference>
<sequence>MRIGIDRERCIGAGMCALTAPAVFDQDPGDGRVVAATTDPAPPDHAAVREAVSVCPSGALTLEP</sequence>
<dbReference type="AlphaFoldDB" id="W5T8B3"/>
<dbReference type="PRINTS" id="PR00352">
    <property type="entry name" value="3FE4SFRDOXIN"/>
</dbReference>
<name>W5T8B3_9NOCA</name>
<dbReference type="PATRIC" id="fig|1415166.3.peg.777"/>
<evidence type="ECO:0000313" key="10">
    <source>
        <dbReference type="EMBL" id="AHH15575.1"/>
    </source>
</evidence>
<proteinExistence type="predicted"/>
<dbReference type="OrthoDB" id="3215519at2"/>
<dbReference type="InterPro" id="IPR017896">
    <property type="entry name" value="4Fe4S_Fe-S-bd"/>
</dbReference>
<keyword evidence="4 8" id="KW-0249">Electron transport</keyword>
<dbReference type="Proteomes" id="UP000019150">
    <property type="component" value="Chromosome"/>
</dbReference>
<evidence type="ECO:0000256" key="7">
    <source>
        <dbReference type="ARBA" id="ARBA00023291"/>
    </source>
</evidence>
<dbReference type="SUPFAM" id="SSF54862">
    <property type="entry name" value="4Fe-4S ferredoxins"/>
    <property type="match status" value="1"/>
</dbReference>
<dbReference type="RefSeq" id="WP_025347099.1">
    <property type="nucleotide sequence ID" value="NZ_CP006850.1"/>
</dbReference>
<dbReference type="InterPro" id="IPR051269">
    <property type="entry name" value="Fe-S_cluster_ET"/>
</dbReference>
<evidence type="ECO:0000256" key="4">
    <source>
        <dbReference type="ARBA" id="ARBA00022982"/>
    </source>
</evidence>
<dbReference type="Gene3D" id="3.30.70.20">
    <property type="match status" value="1"/>
</dbReference>
<protein>
    <recommendedName>
        <fullName evidence="8">Ferredoxin</fullName>
    </recommendedName>
</protein>
<keyword evidence="3 8" id="KW-0479">Metal-binding</keyword>
<dbReference type="PANTHER" id="PTHR36923">
    <property type="entry name" value="FERREDOXIN"/>
    <property type="match status" value="1"/>
</dbReference>
<dbReference type="HOGENOM" id="CLU_139698_6_0_11"/>